<evidence type="ECO:0000256" key="5">
    <source>
        <dbReference type="ARBA" id="ARBA00038145"/>
    </source>
</evidence>
<dbReference type="GO" id="GO:0071013">
    <property type="term" value="C:catalytic step 2 spliceosome"/>
    <property type="evidence" value="ECO:0007669"/>
    <property type="project" value="TreeGrafter"/>
</dbReference>
<feature type="compositionally biased region" description="Low complexity" evidence="7">
    <location>
        <begin position="308"/>
        <end position="318"/>
    </location>
</feature>
<dbReference type="Proteomes" id="UP001302676">
    <property type="component" value="Unassembled WGS sequence"/>
</dbReference>
<evidence type="ECO:0000313" key="8">
    <source>
        <dbReference type="EMBL" id="KAK4147213.1"/>
    </source>
</evidence>
<keyword evidence="2" id="KW-0963">Cytoplasm</keyword>
<evidence type="ECO:0000256" key="3">
    <source>
        <dbReference type="ARBA" id="ARBA00022574"/>
    </source>
</evidence>
<feature type="repeat" description="WD" evidence="6">
    <location>
        <begin position="164"/>
        <end position="184"/>
    </location>
</feature>
<dbReference type="Gene3D" id="2.130.10.10">
    <property type="entry name" value="YVTN repeat-like/Quinoprotein amine dehydrogenase"/>
    <property type="match status" value="2"/>
</dbReference>
<feature type="compositionally biased region" description="Low complexity" evidence="7">
    <location>
        <begin position="50"/>
        <end position="81"/>
    </location>
</feature>
<reference evidence="8" key="1">
    <citation type="journal article" date="2023" name="Mol. Phylogenet. Evol.">
        <title>Genome-scale phylogeny and comparative genomics of the fungal order Sordariales.</title>
        <authorList>
            <person name="Hensen N."/>
            <person name="Bonometti L."/>
            <person name="Westerberg I."/>
            <person name="Brannstrom I.O."/>
            <person name="Guillou S."/>
            <person name="Cros-Aarteil S."/>
            <person name="Calhoun S."/>
            <person name="Haridas S."/>
            <person name="Kuo A."/>
            <person name="Mondo S."/>
            <person name="Pangilinan J."/>
            <person name="Riley R."/>
            <person name="LaButti K."/>
            <person name="Andreopoulos B."/>
            <person name="Lipzen A."/>
            <person name="Chen C."/>
            <person name="Yan M."/>
            <person name="Daum C."/>
            <person name="Ng V."/>
            <person name="Clum A."/>
            <person name="Steindorff A."/>
            <person name="Ohm R.A."/>
            <person name="Martin F."/>
            <person name="Silar P."/>
            <person name="Natvig D.O."/>
            <person name="Lalanne C."/>
            <person name="Gautier V."/>
            <person name="Ament-Velasquez S.L."/>
            <person name="Kruys A."/>
            <person name="Hutchinson M.I."/>
            <person name="Powell A.J."/>
            <person name="Barry K."/>
            <person name="Miller A.N."/>
            <person name="Grigoriev I.V."/>
            <person name="Debuchy R."/>
            <person name="Gladieux P."/>
            <person name="Hiltunen Thoren M."/>
            <person name="Johannesson H."/>
        </authorList>
    </citation>
    <scope>NUCLEOTIDE SEQUENCE</scope>
    <source>
        <strain evidence="8">CBS 141.50</strain>
    </source>
</reference>
<dbReference type="PANTHER" id="PTHR22842">
    <property type="entry name" value="WD40 REPEAT PROTEIN"/>
    <property type="match status" value="1"/>
</dbReference>
<feature type="repeat" description="WD" evidence="6">
    <location>
        <begin position="94"/>
        <end position="135"/>
    </location>
</feature>
<accession>A0AAN6V9A7</accession>
<name>A0AAN6V9A7_9PEZI</name>
<dbReference type="SUPFAM" id="SSF50978">
    <property type="entry name" value="WD40 repeat-like"/>
    <property type="match status" value="1"/>
</dbReference>
<dbReference type="PANTHER" id="PTHR22842:SF3">
    <property type="entry name" value="WD REPEAT DOMAIN-CONTAINING PROTEIN 83"/>
    <property type="match status" value="1"/>
</dbReference>
<protein>
    <recommendedName>
        <fullName evidence="10">Mitogen-activated protein kinase organizer 1</fullName>
    </recommendedName>
</protein>
<dbReference type="PRINTS" id="PR00320">
    <property type="entry name" value="GPROTEINBRPT"/>
</dbReference>
<dbReference type="InterPro" id="IPR051980">
    <property type="entry name" value="WD_repeat_MORG1"/>
</dbReference>
<dbReference type="GO" id="GO:0005737">
    <property type="term" value="C:cytoplasm"/>
    <property type="evidence" value="ECO:0007669"/>
    <property type="project" value="UniProtKB-SubCell"/>
</dbReference>
<dbReference type="PROSITE" id="PS50294">
    <property type="entry name" value="WD_REPEATS_REGION"/>
    <property type="match status" value="1"/>
</dbReference>
<dbReference type="InterPro" id="IPR036322">
    <property type="entry name" value="WD40_repeat_dom_sf"/>
</dbReference>
<evidence type="ECO:0000313" key="9">
    <source>
        <dbReference type="Proteomes" id="UP001302676"/>
    </source>
</evidence>
<dbReference type="GO" id="GO:0000398">
    <property type="term" value="P:mRNA splicing, via spliceosome"/>
    <property type="evidence" value="ECO:0007669"/>
    <property type="project" value="TreeGrafter"/>
</dbReference>
<dbReference type="PROSITE" id="PS00678">
    <property type="entry name" value="WD_REPEATS_1"/>
    <property type="match status" value="1"/>
</dbReference>
<reference evidence="8" key="2">
    <citation type="submission" date="2023-05" db="EMBL/GenBank/DDBJ databases">
        <authorList>
            <consortium name="Lawrence Berkeley National Laboratory"/>
            <person name="Steindorff A."/>
            <person name="Hensen N."/>
            <person name="Bonometti L."/>
            <person name="Westerberg I."/>
            <person name="Brannstrom I.O."/>
            <person name="Guillou S."/>
            <person name="Cros-Aarteil S."/>
            <person name="Calhoun S."/>
            <person name="Haridas S."/>
            <person name="Kuo A."/>
            <person name="Mondo S."/>
            <person name="Pangilinan J."/>
            <person name="Riley R."/>
            <person name="Labutti K."/>
            <person name="Andreopoulos B."/>
            <person name="Lipzen A."/>
            <person name="Chen C."/>
            <person name="Yanf M."/>
            <person name="Daum C."/>
            <person name="Ng V."/>
            <person name="Clum A."/>
            <person name="Ohm R."/>
            <person name="Martin F."/>
            <person name="Silar P."/>
            <person name="Natvig D."/>
            <person name="Lalanne C."/>
            <person name="Gautier V."/>
            <person name="Ament-Velasquez S.L."/>
            <person name="Kruys A."/>
            <person name="Hutchinson M.I."/>
            <person name="Powell A.J."/>
            <person name="Barry K."/>
            <person name="Miller A.N."/>
            <person name="Grigoriev I.V."/>
            <person name="Debuchy R."/>
            <person name="Gladieux P."/>
            <person name="Thoren M.H."/>
            <person name="Johannesson H."/>
        </authorList>
    </citation>
    <scope>NUCLEOTIDE SEQUENCE</scope>
    <source>
        <strain evidence="8">CBS 141.50</strain>
    </source>
</reference>
<keyword evidence="3 6" id="KW-0853">WD repeat</keyword>
<comment type="similarity">
    <text evidence="5">Belongs to the WD repeat MORG1 family.</text>
</comment>
<keyword evidence="4" id="KW-0677">Repeat</keyword>
<gene>
    <name evidence="8" type="ORF">C8A04DRAFT_9279</name>
</gene>
<keyword evidence="9" id="KW-1185">Reference proteome</keyword>
<evidence type="ECO:0000256" key="2">
    <source>
        <dbReference type="ARBA" id="ARBA00022490"/>
    </source>
</evidence>
<dbReference type="AlphaFoldDB" id="A0AAN6V9A7"/>
<sequence length="408" mass="42489">MTQRGAPRFPTRPVAQLLGSNGPVHAVAYSATPGTYILAGSSDRSIRLYNPSSTTPVPSTGSSTGSSNSSSNSITARSSLTPPQPPAGKLIQTYTSHTYEVLSLAISPSNARFVSGGGDRAVLLWDVATAQAIRRLGASSTAHSHTGRVNAVCFAGLGGSDDGEANLVVSGGLDATVRLWDLRSHTGGSGGKPIQVLQEARDAVTALAVDGSDGAQILAASVDGRVRTYDVRMGRCVTDVFPASVTSLSLARDGKTVLVGSLDSKIRLMDRRDGSCLRTAGGWRNEELRVQSVLGGGERFVVAGDELSSTSSSSSSSSLQNEKKGEKPTTENTNEGKVWAWDVMTGKLIATLPVPWGGGSESRKRVIGRDGKEKERKNVVSCIAWKDGGFGDQFCVGGTSGVVTVFGE</sequence>
<evidence type="ECO:0008006" key="10">
    <source>
        <dbReference type="Google" id="ProtNLM"/>
    </source>
</evidence>
<evidence type="ECO:0000256" key="6">
    <source>
        <dbReference type="PROSITE-ProRule" id="PRU00221"/>
    </source>
</evidence>
<dbReference type="InterPro" id="IPR015943">
    <property type="entry name" value="WD40/YVTN_repeat-like_dom_sf"/>
</dbReference>
<dbReference type="GeneID" id="87822039"/>
<dbReference type="Pfam" id="PF00400">
    <property type="entry name" value="WD40"/>
    <property type="match status" value="5"/>
</dbReference>
<dbReference type="InterPro" id="IPR020472">
    <property type="entry name" value="WD40_PAC1"/>
</dbReference>
<feature type="region of interest" description="Disordered" evidence="7">
    <location>
        <begin position="49"/>
        <end position="89"/>
    </location>
</feature>
<proteinExistence type="inferred from homology"/>
<dbReference type="InterPro" id="IPR001680">
    <property type="entry name" value="WD40_rpt"/>
</dbReference>
<dbReference type="EMBL" id="MU853557">
    <property type="protein sequence ID" value="KAK4147213.1"/>
    <property type="molecule type" value="Genomic_DNA"/>
</dbReference>
<dbReference type="PROSITE" id="PS50082">
    <property type="entry name" value="WD_REPEATS_2"/>
    <property type="match status" value="3"/>
</dbReference>
<dbReference type="SMART" id="SM00320">
    <property type="entry name" value="WD40"/>
    <property type="match status" value="6"/>
</dbReference>
<organism evidence="8 9">
    <name type="scientific">Dichotomopilus funicola</name>
    <dbReference type="NCBI Taxonomy" id="1934379"/>
    <lineage>
        <taxon>Eukaryota</taxon>
        <taxon>Fungi</taxon>
        <taxon>Dikarya</taxon>
        <taxon>Ascomycota</taxon>
        <taxon>Pezizomycotina</taxon>
        <taxon>Sordariomycetes</taxon>
        <taxon>Sordariomycetidae</taxon>
        <taxon>Sordariales</taxon>
        <taxon>Chaetomiaceae</taxon>
        <taxon>Dichotomopilus</taxon>
    </lineage>
</organism>
<evidence type="ECO:0000256" key="1">
    <source>
        <dbReference type="ARBA" id="ARBA00004496"/>
    </source>
</evidence>
<evidence type="ECO:0000256" key="4">
    <source>
        <dbReference type="ARBA" id="ARBA00022737"/>
    </source>
</evidence>
<feature type="repeat" description="WD" evidence="6">
    <location>
        <begin position="17"/>
        <end position="59"/>
    </location>
</feature>
<evidence type="ECO:0000256" key="7">
    <source>
        <dbReference type="SAM" id="MobiDB-lite"/>
    </source>
</evidence>
<feature type="region of interest" description="Disordered" evidence="7">
    <location>
        <begin position="305"/>
        <end position="335"/>
    </location>
</feature>
<comment type="subcellular location">
    <subcellularLocation>
        <location evidence="1">Cytoplasm</location>
    </subcellularLocation>
</comment>
<dbReference type="RefSeq" id="XP_062640584.1">
    <property type="nucleotide sequence ID" value="XM_062785426.1"/>
</dbReference>
<dbReference type="InterPro" id="IPR019775">
    <property type="entry name" value="WD40_repeat_CS"/>
</dbReference>
<comment type="caution">
    <text evidence="8">The sequence shown here is derived from an EMBL/GenBank/DDBJ whole genome shotgun (WGS) entry which is preliminary data.</text>
</comment>